<dbReference type="EMBL" id="JAHKPV010000001">
    <property type="protein sequence ID" value="MBU2872628.1"/>
    <property type="molecule type" value="Genomic_DNA"/>
</dbReference>
<evidence type="ECO:0000256" key="3">
    <source>
        <dbReference type="SAM" id="MobiDB-lite"/>
    </source>
</evidence>
<dbReference type="PROSITE" id="PS50887">
    <property type="entry name" value="GGDEF"/>
    <property type="match status" value="1"/>
</dbReference>
<name>A0ABS6A3F1_9GAMM</name>
<sequence length="326" mass="36864">MTTGKSKNGIPVRRIDPDPAEPLTSEEPAANTGLKTVLDNLDALVYVADFETHELLYMNAFGYNMFGGFQQGQKCWQVLQDTDSPCSFCTNHLLLDSSGNATGVHVWEFQNTVNKRWYQCRDQAITWTDGRLVRLEIATDITDRKNMEIALLRAQERAEATSLQDELTQLNNRRAFFQLGGQFLKHAKRRNTSIAAIMFDLDHFKLINDTYGHEAGDAVLREVGRLLLAEVRDSDIAARIGGEEFAVLLPESSQEQAMELAERLRNTLDSLKVRYKQTELRPTASFGVAMLSPDDDRLESLLSRADEAMYLSKADGRNRVHLFPQF</sequence>
<keyword evidence="2" id="KW-0175">Coiled coil</keyword>
<protein>
    <recommendedName>
        <fullName evidence="1">diguanylate cyclase</fullName>
        <ecNumber evidence="1">2.7.7.65</ecNumber>
    </recommendedName>
</protein>
<dbReference type="SMART" id="SM00267">
    <property type="entry name" value="GGDEF"/>
    <property type="match status" value="1"/>
</dbReference>
<reference evidence="5 6" key="1">
    <citation type="submission" date="2021-05" db="EMBL/GenBank/DDBJ databases">
        <title>Draft genomes of bacteria isolated from model marine particles.</title>
        <authorList>
            <person name="Datta M.S."/>
            <person name="Schwartzman J.A."/>
            <person name="Enke T.N."/>
            <person name="Saavedra J."/>
            <person name="Cermak N."/>
            <person name="Cordero O.X."/>
        </authorList>
    </citation>
    <scope>NUCLEOTIDE SEQUENCE [LARGE SCALE GENOMIC DNA]</scope>
    <source>
        <strain evidence="5 6">D2M19</strain>
    </source>
</reference>
<organism evidence="5 6">
    <name type="scientific">Marinobacter salexigens</name>
    <dbReference type="NCBI Taxonomy" id="1925763"/>
    <lineage>
        <taxon>Bacteria</taxon>
        <taxon>Pseudomonadati</taxon>
        <taxon>Pseudomonadota</taxon>
        <taxon>Gammaproteobacteria</taxon>
        <taxon>Pseudomonadales</taxon>
        <taxon>Marinobacteraceae</taxon>
        <taxon>Marinobacter</taxon>
    </lineage>
</organism>
<dbReference type="Pfam" id="PF00990">
    <property type="entry name" value="GGDEF"/>
    <property type="match status" value="1"/>
</dbReference>
<evidence type="ECO:0000313" key="5">
    <source>
        <dbReference type="EMBL" id="MBU2872628.1"/>
    </source>
</evidence>
<evidence type="ECO:0000259" key="4">
    <source>
        <dbReference type="PROSITE" id="PS50887"/>
    </source>
</evidence>
<evidence type="ECO:0000313" key="6">
    <source>
        <dbReference type="Proteomes" id="UP000753376"/>
    </source>
</evidence>
<dbReference type="PANTHER" id="PTHR45138">
    <property type="entry name" value="REGULATORY COMPONENTS OF SENSORY TRANSDUCTION SYSTEM"/>
    <property type="match status" value="1"/>
</dbReference>
<dbReference type="Proteomes" id="UP000753376">
    <property type="component" value="Unassembled WGS sequence"/>
</dbReference>
<dbReference type="InterPro" id="IPR050469">
    <property type="entry name" value="Diguanylate_Cyclase"/>
</dbReference>
<feature type="domain" description="GGDEF" evidence="4">
    <location>
        <begin position="192"/>
        <end position="325"/>
    </location>
</feature>
<dbReference type="PANTHER" id="PTHR45138:SF9">
    <property type="entry name" value="DIGUANYLATE CYCLASE DGCM-RELATED"/>
    <property type="match status" value="1"/>
</dbReference>
<dbReference type="InterPro" id="IPR000160">
    <property type="entry name" value="GGDEF_dom"/>
</dbReference>
<dbReference type="NCBIfam" id="TIGR00254">
    <property type="entry name" value="GGDEF"/>
    <property type="match status" value="1"/>
</dbReference>
<proteinExistence type="predicted"/>
<evidence type="ECO:0000256" key="1">
    <source>
        <dbReference type="ARBA" id="ARBA00012528"/>
    </source>
</evidence>
<keyword evidence="6" id="KW-1185">Reference proteome</keyword>
<dbReference type="CDD" id="cd01949">
    <property type="entry name" value="GGDEF"/>
    <property type="match status" value="1"/>
</dbReference>
<gene>
    <name evidence="5" type="ORF">KO508_01295</name>
</gene>
<feature type="region of interest" description="Disordered" evidence="3">
    <location>
        <begin position="1"/>
        <end position="28"/>
    </location>
</feature>
<accession>A0ABS6A3F1</accession>
<evidence type="ECO:0000256" key="2">
    <source>
        <dbReference type="SAM" id="Coils"/>
    </source>
</evidence>
<comment type="caution">
    <text evidence="5">The sequence shown here is derived from an EMBL/GenBank/DDBJ whole genome shotgun (WGS) entry which is preliminary data.</text>
</comment>
<feature type="coiled-coil region" evidence="2">
    <location>
        <begin position="254"/>
        <end position="281"/>
    </location>
</feature>
<dbReference type="EC" id="2.7.7.65" evidence="1"/>